<keyword evidence="1" id="KW-0812">Transmembrane</keyword>
<dbReference type="Pfam" id="PF00134">
    <property type="entry name" value="Cyclin_N"/>
    <property type="match status" value="1"/>
</dbReference>
<feature type="transmembrane region" description="Helical" evidence="1">
    <location>
        <begin position="85"/>
        <end position="107"/>
    </location>
</feature>
<name>A0AAD7HTF1_9AGAR</name>
<dbReference type="InterPro" id="IPR006671">
    <property type="entry name" value="Cyclin_N"/>
</dbReference>
<dbReference type="PANTHER" id="PTHR15615:SF10">
    <property type="entry name" value="PHO85 CYCLIN-2-RELATED"/>
    <property type="match status" value="1"/>
</dbReference>
<comment type="caution">
    <text evidence="3">The sequence shown here is derived from an EMBL/GenBank/DDBJ whole genome shotgun (WGS) entry which is preliminary data.</text>
</comment>
<dbReference type="GO" id="GO:0005634">
    <property type="term" value="C:nucleus"/>
    <property type="evidence" value="ECO:0007669"/>
    <property type="project" value="TreeGrafter"/>
</dbReference>
<keyword evidence="4" id="KW-1185">Reference proteome</keyword>
<dbReference type="AlphaFoldDB" id="A0AAD7HTF1"/>
<dbReference type="Proteomes" id="UP001215598">
    <property type="component" value="Unassembled WGS sequence"/>
</dbReference>
<dbReference type="InterPro" id="IPR013922">
    <property type="entry name" value="Cyclin_PHO80-like"/>
</dbReference>
<reference evidence="3" key="1">
    <citation type="submission" date="2023-03" db="EMBL/GenBank/DDBJ databases">
        <title>Massive genome expansion in bonnet fungi (Mycena s.s.) driven by repeated elements and novel gene families across ecological guilds.</title>
        <authorList>
            <consortium name="Lawrence Berkeley National Laboratory"/>
            <person name="Harder C.B."/>
            <person name="Miyauchi S."/>
            <person name="Viragh M."/>
            <person name="Kuo A."/>
            <person name="Thoen E."/>
            <person name="Andreopoulos B."/>
            <person name="Lu D."/>
            <person name="Skrede I."/>
            <person name="Drula E."/>
            <person name="Henrissat B."/>
            <person name="Morin E."/>
            <person name="Kohler A."/>
            <person name="Barry K."/>
            <person name="LaButti K."/>
            <person name="Morin E."/>
            <person name="Salamov A."/>
            <person name="Lipzen A."/>
            <person name="Mereny Z."/>
            <person name="Hegedus B."/>
            <person name="Baldrian P."/>
            <person name="Stursova M."/>
            <person name="Weitz H."/>
            <person name="Taylor A."/>
            <person name="Grigoriev I.V."/>
            <person name="Nagy L.G."/>
            <person name="Martin F."/>
            <person name="Kauserud H."/>
        </authorList>
    </citation>
    <scope>NUCLEOTIDE SEQUENCE</scope>
    <source>
        <strain evidence="3">CBHHK182m</strain>
    </source>
</reference>
<keyword evidence="1" id="KW-0472">Membrane</keyword>
<protein>
    <recommendedName>
        <fullName evidence="2">Cyclin N-terminal domain-containing protein</fullName>
    </recommendedName>
</protein>
<gene>
    <name evidence="3" type="ORF">B0H16DRAFT_1428758</name>
</gene>
<evidence type="ECO:0000259" key="2">
    <source>
        <dbReference type="Pfam" id="PF00134"/>
    </source>
</evidence>
<dbReference type="InterPro" id="IPR036915">
    <property type="entry name" value="Cyclin-like_sf"/>
</dbReference>
<proteinExistence type="predicted"/>
<dbReference type="GO" id="GO:0019901">
    <property type="term" value="F:protein kinase binding"/>
    <property type="evidence" value="ECO:0007669"/>
    <property type="project" value="InterPro"/>
</dbReference>
<dbReference type="EMBL" id="JARKIB010000176">
    <property type="protein sequence ID" value="KAJ7727908.1"/>
    <property type="molecule type" value="Genomic_DNA"/>
</dbReference>
<dbReference type="GO" id="GO:0016538">
    <property type="term" value="F:cyclin-dependent protein serine/threonine kinase regulator activity"/>
    <property type="evidence" value="ECO:0007669"/>
    <property type="project" value="TreeGrafter"/>
</dbReference>
<evidence type="ECO:0000256" key="1">
    <source>
        <dbReference type="SAM" id="Phobius"/>
    </source>
</evidence>
<feature type="transmembrane region" description="Helical" evidence="1">
    <location>
        <begin position="234"/>
        <end position="252"/>
    </location>
</feature>
<dbReference type="SUPFAM" id="SSF47954">
    <property type="entry name" value="Cyclin-like"/>
    <property type="match status" value="1"/>
</dbReference>
<organism evidence="3 4">
    <name type="scientific">Mycena metata</name>
    <dbReference type="NCBI Taxonomy" id="1033252"/>
    <lineage>
        <taxon>Eukaryota</taxon>
        <taxon>Fungi</taxon>
        <taxon>Dikarya</taxon>
        <taxon>Basidiomycota</taxon>
        <taxon>Agaricomycotina</taxon>
        <taxon>Agaricomycetes</taxon>
        <taxon>Agaricomycetidae</taxon>
        <taxon>Agaricales</taxon>
        <taxon>Marasmiineae</taxon>
        <taxon>Mycenaceae</taxon>
        <taxon>Mycena</taxon>
    </lineage>
</organism>
<keyword evidence="1" id="KW-1133">Transmembrane helix</keyword>
<evidence type="ECO:0000313" key="4">
    <source>
        <dbReference type="Proteomes" id="UP001215598"/>
    </source>
</evidence>
<dbReference type="Gene3D" id="1.10.472.10">
    <property type="entry name" value="Cyclin-like"/>
    <property type="match status" value="1"/>
</dbReference>
<feature type="domain" description="Cyclin N-terminal" evidence="2">
    <location>
        <begin position="84"/>
        <end position="179"/>
    </location>
</feature>
<dbReference type="PANTHER" id="PTHR15615">
    <property type="match status" value="1"/>
</dbReference>
<sequence length="309" mass="34545">MSQRSQSRRLGIRHPASLLPFAAHNPGLCYLMSQPVTVDMVLYIARQAAIVLRVTGEEPHRADAPHRPRSSFERFQPPLISLEQFIYGIVSGVNVHISTLLTTLIYLERLRSKLPTISTGLPCTRHRVFLATLIVAAKYLNDSSPKNSHWAVHTSNMFQTSEVNLMEQQLLFLLDYDLRFDEEEACCSLCAALSICQHTSTRCGQGCESKQGETLSRTGAETESGAAVSTVRPAFVFSVIFLVIIVFIERVVERVLNIGVDSPRDRQTPLADPLVLFLPFAQQQHPQRAQPQLRLCFLVHIIGDGIADR</sequence>
<dbReference type="GO" id="GO:0000307">
    <property type="term" value="C:cyclin-dependent protein kinase holoenzyme complex"/>
    <property type="evidence" value="ECO:0007669"/>
    <property type="project" value="TreeGrafter"/>
</dbReference>
<accession>A0AAD7HTF1</accession>
<evidence type="ECO:0000313" key="3">
    <source>
        <dbReference type="EMBL" id="KAJ7727908.1"/>
    </source>
</evidence>
<dbReference type="CDD" id="cd20557">
    <property type="entry name" value="CYCLIN_ScPCL1-like"/>
    <property type="match status" value="1"/>
</dbReference>